<comment type="caution">
    <text evidence="1">The sequence shown here is derived from an EMBL/GenBank/DDBJ whole genome shotgun (WGS) entry which is preliminary data.</text>
</comment>
<name>A0AAW8R1U1_9ALTE</name>
<evidence type="ECO:0000313" key="1">
    <source>
        <dbReference type="EMBL" id="MDT0581820.1"/>
    </source>
</evidence>
<dbReference type="RefSeq" id="WP_311360593.1">
    <property type="nucleotide sequence ID" value="NZ_JAVRIE010000001.1"/>
</dbReference>
<dbReference type="EMBL" id="JAVRIE010000001">
    <property type="protein sequence ID" value="MDT0581820.1"/>
    <property type="molecule type" value="Genomic_DNA"/>
</dbReference>
<proteinExistence type="predicted"/>
<dbReference type="AlphaFoldDB" id="A0AAW8R1U1"/>
<gene>
    <name evidence="1" type="ORF">RM544_04650</name>
</gene>
<reference evidence="1 2" key="1">
    <citation type="submission" date="2023-09" db="EMBL/GenBank/DDBJ databases">
        <authorList>
            <person name="Rey-Velasco X."/>
        </authorList>
    </citation>
    <scope>NUCLEOTIDE SEQUENCE [LARGE SCALE GENOMIC DNA]</scope>
    <source>
        <strain evidence="1 2">W409</strain>
    </source>
</reference>
<dbReference type="Proteomes" id="UP001249020">
    <property type="component" value="Unassembled WGS sequence"/>
</dbReference>
<organism evidence="1 2">
    <name type="scientific">Brumicola blandensis</name>
    <dbReference type="NCBI Taxonomy" id="3075611"/>
    <lineage>
        <taxon>Bacteria</taxon>
        <taxon>Pseudomonadati</taxon>
        <taxon>Pseudomonadota</taxon>
        <taxon>Gammaproteobacteria</taxon>
        <taxon>Alteromonadales</taxon>
        <taxon>Alteromonadaceae</taxon>
        <taxon>Brumicola</taxon>
    </lineage>
</organism>
<keyword evidence="2" id="KW-1185">Reference proteome</keyword>
<protein>
    <recommendedName>
        <fullName evidence="3">Chalcone isomerase domain-containing protein</fullName>
    </recommendedName>
</protein>
<evidence type="ECO:0008006" key="3">
    <source>
        <dbReference type="Google" id="ProtNLM"/>
    </source>
</evidence>
<accession>A0AAW8R1U1</accession>
<sequence>MRIQFTLALAGLIAFNVNAKEPLHAYLSSGVEVHETDNMNRVEATGPNIRFFLKDKKILATAFVFKDTRNPYPLLNDFAEQFLKRAYASYDYQIFEKNKVMNNFANRKSDGVEYLVDLGGEKCELYLASSVGNQTYIFFNISNEVTNAKCASIGDKLKSVVTQVNESIAINDI</sequence>
<evidence type="ECO:0000313" key="2">
    <source>
        <dbReference type="Proteomes" id="UP001249020"/>
    </source>
</evidence>